<dbReference type="STRING" id="990371.SAMN05421813_11022"/>
<comment type="cofactor">
    <cofactor evidence="1">
        <name>Ca(2+)</name>
        <dbReference type="ChEBI" id="CHEBI:29108"/>
    </cofactor>
</comment>
<dbReference type="AlphaFoldDB" id="A0A1G9SEH3"/>
<evidence type="ECO:0000256" key="1">
    <source>
        <dbReference type="ARBA" id="ARBA00001913"/>
    </source>
</evidence>
<keyword evidence="5" id="KW-1185">Reference proteome</keyword>
<reference evidence="5" key="1">
    <citation type="submission" date="2016-10" db="EMBL/GenBank/DDBJ databases">
        <authorList>
            <person name="Varghese N."/>
            <person name="Submissions S."/>
        </authorList>
    </citation>
    <scope>NUCLEOTIDE SEQUENCE [LARGE SCALE GENOMIC DNA]</scope>
    <source>
        <strain evidence="5">DSM 24536</strain>
    </source>
</reference>
<evidence type="ECO:0000256" key="3">
    <source>
        <dbReference type="ARBA" id="ARBA00022837"/>
    </source>
</evidence>
<dbReference type="Proteomes" id="UP000199226">
    <property type="component" value="Unassembled WGS sequence"/>
</dbReference>
<dbReference type="InterPro" id="IPR037481">
    <property type="entry name" value="LacX"/>
</dbReference>
<evidence type="ECO:0000313" key="5">
    <source>
        <dbReference type="Proteomes" id="UP000199226"/>
    </source>
</evidence>
<dbReference type="GO" id="GO:0016853">
    <property type="term" value="F:isomerase activity"/>
    <property type="evidence" value="ECO:0007669"/>
    <property type="project" value="InterPro"/>
</dbReference>
<organism evidence="4 5">
    <name type="scientific">Daejeonella rubra</name>
    <dbReference type="NCBI Taxonomy" id="990371"/>
    <lineage>
        <taxon>Bacteria</taxon>
        <taxon>Pseudomonadati</taxon>
        <taxon>Bacteroidota</taxon>
        <taxon>Sphingobacteriia</taxon>
        <taxon>Sphingobacteriales</taxon>
        <taxon>Sphingobacteriaceae</taxon>
        <taxon>Daejeonella</taxon>
    </lineage>
</organism>
<dbReference type="Gene3D" id="2.70.98.10">
    <property type="match status" value="1"/>
</dbReference>
<dbReference type="GO" id="GO:0030246">
    <property type="term" value="F:carbohydrate binding"/>
    <property type="evidence" value="ECO:0007669"/>
    <property type="project" value="InterPro"/>
</dbReference>
<gene>
    <name evidence="4" type="ORF">SAMN05421813_11022</name>
</gene>
<accession>A0A1G9SEH3</accession>
<keyword evidence="3" id="KW-0106">Calcium</keyword>
<dbReference type="InterPro" id="IPR014718">
    <property type="entry name" value="GH-type_carb-bd"/>
</dbReference>
<protein>
    <submittedName>
        <fullName evidence="4">Galactose mutarotase</fullName>
    </submittedName>
</protein>
<name>A0A1G9SEH3_9SPHI</name>
<proteinExistence type="predicted"/>
<dbReference type="CDD" id="cd09024">
    <property type="entry name" value="Aldose_epim_lacX"/>
    <property type="match status" value="1"/>
</dbReference>
<evidence type="ECO:0000256" key="2">
    <source>
        <dbReference type="ARBA" id="ARBA00011245"/>
    </source>
</evidence>
<dbReference type="InterPro" id="IPR011013">
    <property type="entry name" value="Gal_mutarotase_sf_dom"/>
</dbReference>
<dbReference type="GO" id="GO:0005975">
    <property type="term" value="P:carbohydrate metabolic process"/>
    <property type="evidence" value="ECO:0007669"/>
    <property type="project" value="InterPro"/>
</dbReference>
<dbReference type="Pfam" id="PF01263">
    <property type="entry name" value="Aldose_epim"/>
    <property type="match status" value="1"/>
</dbReference>
<dbReference type="RefSeq" id="WP_090703993.1">
    <property type="nucleotide sequence ID" value="NZ_FNHH01000010.1"/>
</dbReference>
<evidence type="ECO:0000313" key="4">
    <source>
        <dbReference type="EMBL" id="SDM33896.1"/>
    </source>
</evidence>
<dbReference type="EMBL" id="FNHH01000010">
    <property type="protein sequence ID" value="SDM33896.1"/>
    <property type="molecule type" value="Genomic_DNA"/>
</dbReference>
<sequence length="289" mass="32847">MISLENNFLKVTINSKGAELSSLFNKLNGLEHLWQADPSVWGFHAPNLFPVVGSCIDNQILIDGQKYPVKRHGFARHSEFELVDSTSTKAKFILNYSESTLAVFPFKFAFEVTYELRDSELSVLYHVINLDDHTMYFSIGAHPAFNIPFYEHEDYTDYYLEFAATEVLEKHLLNSDGFFTGNTEKLVTESNRINLRPDLFKSDALVFKKLVSREVLIKNHKTPNFISISFPDFTSLGIWAPPGADFVCIEPWLGYADTEGELKDFSLKEGILSLESSKSFKAEFIIGVN</sequence>
<dbReference type="InterPro" id="IPR008183">
    <property type="entry name" value="Aldose_1/G6P_1-epimerase"/>
</dbReference>
<comment type="subunit">
    <text evidence="2">Monomer.</text>
</comment>
<dbReference type="OrthoDB" id="9795355at2"/>
<dbReference type="SUPFAM" id="SSF74650">
    <property type="entry name" value="Galactose mutarotase-like"/>
    <property type="match status" value="1"/>
</dbReference>